<evidence type="ECO:0000313" key="2">
    <source>
        <dbReference type="EMBL" id="MBJ7880435.1"/>
    </source>
</evidence>
<organism evidence="2 3">
    <name type="scientific">Gelidibacter salicanalis</name>
    <dbReference type="NCBI Taxonomy" id="291193"/>
    <lineage>
        <taxon>Bacteria</taxon>
        <taxon>Pseudomonadati</taxon>
        <taxon>Bacteroidota</taxon>
        <taxon>Flavobacteriia</taxon>
        <taxon>Flavobacteriales</taxon>
        <taxon>Flavobacteriaceae</taxon>
        <taxon>Gelidibacter</taxon>
    </lineage>
</organism>
<protein>
    <recommendedName>
        <fullName evidence="4">RHS repeat-associated core domain-containing protein</fullName>
    </recommendedName>
</protein>
<feature type="transmembrane region" description="Helical" evidence="1">
    <location>
        <begin position="151"/>
        <end position="171"/>
    </location>
</feature>
<keyword evidence="1" id="KW-0472">Membrane</keyword>
<dbReference type="NCBIfam" id="TIGR03696">
    <property type="entry name" value="Rhs_assc_core"/>
    <property type="match status" value="1"/>
</dbReference>
<evidence type="ECO:0000256" key="1">
    <source>
        <dbReference type="SAM" id="Phobius"/>
    </source>
</evidence>
<dbReference type="RefSeq" id="WP_199598271.1">
    <property type="nucleotide sequence ID" value="NZ_JAEHJZ010000012.1"/>
</dbReference>
<reference evidence="2 3" key="1">
    <citation type="submission" date="2020-09" db="EMBL/GenBank/DDBJ databases">
        <title>Draft genome of Gelidibacter salicanalis PAMC21136.</title>
        <authorList>
            <person name="Park H."/>
        </authorList>
    </citation>
    <scope>NUCLEOTIDE SEQUENCE [LARGE SCALE GENOMIC DNA]</scope>
    <source>
        <strain evidence="2 3">PAMC21136</strain>
    </source>
</reference>
<dbReference type="EMBL" id="JAEHJZ010000012">
    <property type="protein sequence ID" value="MBJ7880435.1"/>
    <property type="molecule type" value="Genomic_DNA"/>
</dbReference>
<evidence type="ECO:0000313" key="3">
    <source>
        <dbReference type="Proteomes" id="UP000662373"/>
    </source>
</evidence>
<accession>A0A934KW27</accession>
<dbReference type="AlphaFoldDB" id="A0A934KW27"/>
<evidence type="ECO:0008006" key="4">
    <source>
        <dbReference type="Google" id="ProtNLM"/>
    </source>
</evidence>
<gene>
    <name evidence="2" type="ORF">JEM65_07185</name>
</gene>
<proteinExistence type="predicted"/>
<comment type="caution">
    <text evidence="2">The sequence shown here is derived from an EMBL/GenBank/DDBJ whole genome shotgun (WGS) entry which is preliminary data.</text>
</comment>
<sequence>MGGPSVKKKPRVWLFSDGARRRARELKLTDGNNVALTKFGVFDRGYTGHEHLLGVGLVHMNGRLYDPVLHRFLMPDNFVQDPYNTQSYNRYGYVLNNPLLYTDASGELFFIPILIGMAYGALVGAAISAAVYTISAAVTGNWNLSGFGTSILFGAIGGAISGGLSAAASIASTGVSSFLQSATGNMLSEVASQVGTSAIMGDNITLSTIAGSAVSGFAGAGIGNWKGVKGSWLKNGIGELGFNTFKGTVRGAVAGAVGAGLDGDNIKNAIVNGAKNGAIGAFSQSALMIGTFGATYKPGTEQLKYANKMADAFGLSTDKVAWRKGGAYQAIQSLIDNEREVTWGNSVATFSNTDPDIFAHEFGHIIQARQQGWSTFQGRGIFEQIFIGQSVYDRPGSNEYEARVFARDYGKAPKW</sequence>
<keyword evidence="1" id="KW-1133">Transmembrane helix</keyword>
<feature type="transmembrane region" description="Helical" evidence="1">
    <location>
        <begin position="108"/>
        <end position="131"/>
    </location>
</feature>
<name>A0A934KW27_9FLAO</name>
<dbReference type="Proteomes" id="UP000662373">
    <property type="component" value="Unassembled WGS sequence"/>
</dbReference>
<dbReference type="Gene3D" id="2.180.10.10">
    <property type="entry name" value="RHS repeat-associated core"/>
    <property type="match status" value="1"/>
</dbReference>
<keyword evidence="1" id="KW-0812">Transmembrane</keyword>
<keyword evidence="3" id="KW-1185">Reference proteome</keyword>
<dbReference type="InterPro" id="IPR022385">
    <property type="entry name" value="Rhs_assc_core"/>
</dbReference>